<accession>A0AAW8CUB2</accession>
<evidence type="ECO:0000313" key="2">
    <source>
        <dbReference type="Proteomes" id="UP001242045"/>
    </source>
</evidence>
<dbReference type="EMBL" id="JAUSRD010000010">
    <property type="protein sequence ID" value="MDP9895033.1"/>
    <property type="molecule type" value="Genomic_DNA"/>
</dbReference>
<name>A0AAW8CUB2_9BURK</name>
<protein>
    <submittedName>
        <fullName evidence="1">Uncharacterized protein</fullName>
    </submittedName>
</protein>
<comment type="caution">
    <text evidence="1">The sequence shown here is derived from an EMBL/GenBank/DDBJ whole genome shotgun (WGS) entry which is preliminary data.</text>
</comment>
<dbReference type="Proteomes" id="UP001242045">
    <property type="component" value="Unassembled WGS sequence"/>
</dbReference>
<sequence length="38" mass="4208">MLKRPQIEYLVVGPKSARAPPQLRFQLVSDAASVQVTL</sequence>
<gene>
    <name evidence="1" type="ORF">J2W31_004158</name>
</gene>
<reference evidence="1" key="1">
    <citation type="submission" date="2023-07" db="EMBL/GenBank/DDBJ databases">
        <title>Sorghum-associated microbial communities from plants grown in Nebraska, USA.</title>
        <authorList>
            <person name="Schachtman D."/>
        </authorList>
    </citation>
    <scope>NUCLEOTIDE SEQUENCE</scope>
    <source>
        <strain evidence="1">DS3754</strain>
    </source>
</reference>
<dbReference type="AlphaFoldDB" id="A0AAW8CUB2"/>
<organism evidence="1 2">
    <name type="scientific">Variovorax boronicumulans</name>
    <dbReference type="NCBI Taxonomy" id="436515"/>
    <lineage>
        <taxon>Bacteria</taxon>
        <taxon>Pseudomonadati</taxon>
        <taxon>Pseudomonadota</taxon>
        <taxon>Betaproteobacteria</taxon>
        <taxon>Burkholderiales</taxon>
        <taxon>Comamonadaceae</taxon>
        <taxon>Variovorax</taxon>
    </lineage>
</organism>
<proteinExistence type="predicted"/>
<evidence type="ECO:0000313" key="1">
    <source>
        <dbReference type="EMBL" id="MDP9895033.1"/>
    </source>
</evidence>